<comment type="caution">
    <text evidence="3">The sequence shown here is derived from an EMBL/GenBank/DDBJ whole genome shotgun (WGS) entry which is preliminary data.</text>
</comment>
<dbReference type="EMBL" id="JAOZYT010000011">
    <property type="protein sequence ID" value="MCW0523271.1"/>
    <property type="molecule type" value="Genomic_DNA"/>
</dbReference>
<dbReference type="Pfam" id="PF03960">
    <property type="entry name" value="ArsC"/>
    <property type="match status" value="1"/>
</dbReference>
<accession>A0AAP3EW14</accession>
<protein>
    <submittedName>
        <fullName evidence="3">Arsenate reductase (Glutaredoxin)</fullName>
    </submittedName>
</protein>
<dbReference type="PANTHER" id="PTHR30041">
    <property type="entry name" value="ARSENATE REDUCTASE"/>
    <property type="match status" value="1"/>
</dbReference>
<reference evidence="3" key="1">
    <citation type="submission" date="2022-10" db="EMBL/GenBank/DDBJ databases">
        <title>Sifting through the core-genome to identify putative cross-protective antigens against Riemerella anatipestifer.</title>
        <authorList>
            <person name="Zheng X."/>
            <person name="Zhang W."/>
        </authorList>
    </citation>
    <scope>NUCLEOTIDE SEQUENCE</scope>
    <source>
        <strain evidence="3">ZWRA178</strain>
    </source>
</reference>
<comment type="similarity">
    <text evidence="1 2">Belongs to the ArsC family.</text>
</comment>
<evidence type="ECO:0000313" key="3">
    <source>
        <dbReference type="EMBL" id="MCW0523271.1"/>
    </source>
</evidence>
<dbReference type="InterPro" id="IPR006660">
    <property type="entry name" value="Arsenate_reductase-like"/>
</dbReference>
<dbReference type="PANTHER" id="PTHR30041:SF4">
    <property type="entry name" value="ARSENATE REDUCTASE"/>
    <property type="match status" value="1"/>
</dbReference>
<name>A0AAP3EW14_RIEAN</name>
<dbReference type="InterPro" id="IPR036249">
    <property type="entry name" value="Thioredoxin-like_sf"/>
</dbReference>
<proteinExistence type="inferred from homology"/>
<dbReference type="PROSITE" id="PS51353">
    <property type="entry name" value="ARSC"/>
    <property type="match status" value="1"/>
</dbReference>
<evidence type="ECO:0000313" key="4">
    <source>
        <dbReference type="Proteomes" id="UP001207440"/>
    </source>
</evidence>
<dbReference type="RefSeq" id="WP_064970024.1">
    <property type="nucleotide sequence ID" value="NZ_CP029760.1"/>
</dbReference>
<gene>
    <name evidence="3" type="ORF">OKE68_02925</name>
</gene>
<evidence type="ECO:0000256" key="1">
    <source>
        <dbReference type="ARBA" id="ARBA00007198"/>
    </source>
</evidence>
<dbReference type="Proteomes" id="UP001207440">
    <property type="component" value="Unassembled WGS sequence"/>
</dbReference>
<dbReference type="SUPFAM" id="SSF52833">
    <property type="entry name" value="Thioredoxin-like"/>
    <property type="match status" value="1"/>
</dbReference>
<organism evidence="3 4">
    <name type="scientific">Riemerella anatipestifer</name>
    <name type="common">Moraxella anatipestifer</name>
    <dbReference type="NCBI Taxonomy" id="34085"/>
    <lineage>
        <taxon>Bacteria</taxon>
        <taxon>Pseudomonadati</taxon>
        <taxon>Bacteroidota</taxon>
        <taxon>Flavobacteriia</taxon>
        <taxon>Flavobacteriales</taxon>
        <taxon>Weeksellaceae</taxon>
        <taxon>Riemerella</taxon>
    </lineage>
</organism>
<evidence type="ECO:0000256" key="2">
    <source>
        <dbReference type="PROSITE-ProRule" id="PRU01282"/>
    </source>
</evidence>
<dbReference type="AlphaFoldDB" id="A0AAP3EW14"/>
<dbReference type="Gene3D" id="3.40.30.10">
    <property type="entry name" value="Glutaredoxin"/>
    <property type="match status" value="1"/>
</dbReference>
<sequence>MIKLYHNNRCSKSRGALELLNSTNENVEMFDLLKDSLTKEHLEEILSFLEMKPSELIRKKDTFFKENYGDKSYTEVEYLEIMLNNPRLIERPIVVKGEKAVIGRPIELIADFLKK</sequence>